<dbReference type="EMBL" id="JADEXP010000563">
    <property type="protein sequence ID" value="MBE9070861.1"/>
    <property type="molecule type" value="Genomic_DNA"/>
</dbReference>
<evidence type="ECO:0000313" key="8">
    <source>
        <dbReference type="EMBL" id="MBE9070861.1"/>
    </source>
</evidence>
<dbReference type="EMBL" id="JADEXP010000312">
    <property type="protein sequence ID" value="MBE9069708.1"/>
    <property type="molecule type" value="Genomic_DNA"/>
</dbReference>
<comment type="caution">
    <text evidence="1">The sequence shown here is derived from an EMBL/GenBank/DDBJ whole genome shotgun (WGS) entry which is preliminary data.</text>
</comment>
<evidence type="ECO:0000313" key="4">
    <source>
        <dbReference type="EMBL" id="MBE9069182.1"/>
    </source>
</evidence>
<keyword evidence="9" id="KW-1185">Reference proteome</keyword>
<evidence type="ECO:0000313" key="1">
    <source>
        <dbReference type="EMBL" id="MBE9067021.1"/>
    </source>
</evidence>
<dbReference type="EMBL" id="JADEXP010000422">
    <property type="protein sequence ID" value="MBE9070387.1"/>
    <property type="molecule type" value="Genomic_DNA"/>
</dbReference>
<dbReference type="EMBL" id="JADEXP010000079">
    <property type="protein sequence ID" value="MBE9067155.1"/>
    <property type="molecule type" value="Genomic_DNA"/>
</dbReference>
<evidence type="ECO:0000313" key="7">
    <source>
        <dbReference type="EMBL" id="MBE9070387.1"/>
    </source>
</evidence>
<name>A0A928X453_LEPEC</name>
<evidence type="ECO:0000313" key="3">
    <source>
        <dbReference type="EMBL" id="MBE9067817.1"/>
    </source>
</evidence>
<protein>
    <submittedName>
        <fullName evidence="1">IS5/IS1182 family transposase</fullName>
    </submittedName>
</protein>
<evidence type="ECO:0000313" key="5">
    <source>
        <dbReference type="EMBL" id="MBE9069708.1"/>
    </source>
</evidence>
<feature type="non-terminal residue" evidence="1">
    <location>
        <position position="1"/>
    </location>
</feature>
<dbReference type="AlphaFoldDB" id="A0A928X453"/>
<evidence type="ECO:0000313" key="2">
    <source>
        <dbReference type="EMBL" id="MBE9067155.1"/>
    </source>
</evidence>
<dbReference type="EMBL" id="JADEXP010000072">
    <property type="protein sequence ID" value="MBE9067021.1"/>
    <property type="molecule type" value="Genomic_DNA"/>
</dbReference>
<evidence type="ECO:0000313" key="9">
    <source>
        <dbReference type="Proteomes" id="UP000615026"/>
    </source>
</evidence>
<proteinExistence type="predicted"/>
<dbReference type="EMBL" id="JADEXP010000244">
    <property type="protein sequence ID" value="MBE9069182.1"/>
    <property type="molecule type" value="Genomic_DNA"/>
</dbReference>
<evidence type="ECO:0000313" key="6">
    <source>
        <dbReference type="EMBL" id="MBE9069982.1"/>
    </source>
</evidence>
<dbReference type="Proteomes" id="UP000615026">
    <property type="component" value="Unassembled WGS sequence"/>
</dbReference>
<organism evidence="1 9">
    <name type="scientific">Leptolyngbya cf. ectocarpi LEGE 11479</name>
    <dbReference type="NCBI Taxonomy" id="1828722"/>
    <lineage>
        <taxon>Bacteria</taxon>
        <taxon>Bacillati</taxon>
        <taxon>Cyanobacteriota</taxon>
        <taxon>Cyanophyceae</taxon>
        <taxon>Leptolyngbyales</taxon>
        <taxon>Leptolyngbyaceae</taxon>
        <taxon>Leptolyngbya group</taxon>
        <taxon>Leptolyngbya</taxon>
    </lineage>
</organism>
<sequence length="29" mass="3458">LSKDYERLPESSEAMIYIAMTRLMLRRLA</sequence>
<dbReference type="EMBL" id="JADEXP010000352">
    <property type="protein sequence ID" value="MBE9069982.1"/>
    <property type="molecule type" value="Genomic_DNA"/>
</dbReference>
<dbReference type="EMBL" id="JADEXP010000120">
    <property type="protein sequence ID" value="MBE9067817.1"/>
    <property type="molecule type" value="Genomic_DNA"/>
</dbReference>
<accession>A0A928X453</accession>
<reference evidence="1" key="1">
    <citation type="submission" date="2020-10" db="EMBL/GenBank/DDBJ databases">
        <authorList>
            <person name="Castelo-Branco R."/>
            <person name="Eusebio N."/>
            <person name="Adriana R."/>
            <person name="Vieira A."/>
            <person name="Brugerolle De Fraissinette N."/>
            <person name="Rezende De Castro R."/>
            <person name="Schneider M.P."/>
            <person name="Vasconcelos V."/>
            <person name="Leao P.N."/>
        </authorList>
    </citation>
    <scope>NUCLEOTIDE SEQUENCE</scope>
    <source>
        <strain evidence="1">LEGE 11479</strain>
    </source>
</reference>
<gene>
    <name evidence="1" type="ORF">IQ260_10170</name>
    <name evidence="2" type="ORF">IQ260_10855</name>
    <name evidence="3" type="ORF">IQ260_14275</name>
    <name evidence="4" type="ORF">IQ260_21280</name>
    <name evidence="5" type="ORF">IQ260_23975</name>
    <name evidence="6" type="ORF">IQ260_25405</name>
    <name evidence="7" type="ORF">IQ260_27465</name>
    <name evidence="8" type="ORF">IQ260_29940</name>
</gene>